<keyword evidence="2 6" id="KW-0547">Nucleotide-binding</keyword>
<dbReference type="AlphaFoldDB" id="A0A239VKR2"/>
<reference evidence="7 8" key="1">
    <citation type="submission" date="2017-06" db="EMBL/GenBank/DDBJ databases">
        <authorList>
            <consortium name="Pathogen Informatics"/>
        </authorList>
    </citation>
    <scope>NUCLEOTIDE SEQUENCE [LARGE SCALE GENOMIC DNA]</scope>
    <source>
        <strain evidence="7 8">NCTC13039</strain>
    </source>
</reference>
<dbReference type="Pfam" id="PF00012">
    <property type="entry name" value="HSP70"/>
    <property type="match status" value="1"/>
</dbReference>
<dbReference type="PANTHER" id="PTHR19375">
    <property type="entry name" value="HEAT SHOCK PROTEIN 70KDA"/>
    <property type="match status" value="1"/>
</dbReference>
<dbReference type="Gene3D" id="3.30.420.40">
    <property type="match status" value="2"/>
</dbReference>
<dbReference type="KEGG" id="dco:SAMEA4475696_1677"/>
<evidence type="ECO:0000256" key="3">
    <source>
        <dbReference type="ARBA" id="ARBA00022840"/>
    </source>
</evidence>
<evidence type="ECO:0000256" key="1">
    <source>
        <dbReference type="ARBA" id="ARBA00007381"/>
    </source>
</evidence>
<dbReference type="STRING" id="1121387.GCA_000429885_00047"/>
<dbReference type="PROSITE" id="PS00329">
    <property type="entry name" value="HSP70_2"/>
    <property type="match status" value="1"/>
</dbReference>
<dbReference type="GO" id="GO:0005524">
    <property type="term" value="F:ATP binding"/>
    <property type="evidence" value="ECO:0007669"/>
    <property type="project" value="UniProtKB-KW"/>
</dbReference>
<dbReference type="PROSITE" id="PS01036">
    <property type="entry name" value="HSP70_3"/>
    <property type="match status" value="1"/>
</dbReference>
<dbReference type="EMBL" id="LT906453">
    <property type="protein sequence ID" value="SNV22885.1"/>
    <property type="molecule type" value="Genomic_DNA"/>
</dbReference>
<dbReference type="RefSeq" id="WP_034400348.1">
    <property type="nucleotide sequence ID" value="NZ_JAAFNI010000001.1"/>
</dbReference>
<keyword evidence="3 6" id="KW-0067">ATP-binding</keyword>
<comment type="similarity">
    <text evidence="1 6">Belongs to the heat shock protein 70 family.</text>
</comment>
<sequence length="516" mass="54951">MTLGIDFGTTRTIVAYADRGNYPVVSFFDADDEPHCHFPSVVADTSDGLVYGFAALEAAANGAQLTRSFKRLLASPDVFAATPVCIGDREVPLIDVLTGYAQALREALATKSTISADVSAGAPGMLDTVLAVPAHAHGPQRYLTLEAFRAAGFTVTGMVNEPSAAGFEFTHGQSRTLNSRRSRVVVYDLGGGTFDASLVNADGTDHQVMDSTGLNTVGGDDFDAGLARCAMRAAGRTREELGPKLYAQLLEDCRDAKEHLSPQSKRIPLEIDGAAVTVTVADFYEEVAPLVKKTIQAMAPLVGGLDHEALTDSEVAGIYLVGGASGLPLVPRLVKAQFGRRVFRSPYPAASTAIGLAIAADEGAGYSLSDRLSRGFGVFREGDGGRQVSFDPLVDRSVLVDRHSDVSVSRTYRAAHNAGWFRFVEYGTLDEFGGPRGQIVPFAEVVFPFDAALQAMENESPGSTAAVPVERTEVGPLIEERYTIDRHGIVSVTLSDQDTGFSRTYELKGEKTASQV</sequence>
<keyword evidence="8" id="KW-1185">Reference proteome</keyword>
<evidence type="ECO:0000313" key="8">
    <source>
        <dbReference type="Proteomes" id="UP000242637"/>
    </source>
</evidence>
<evidence type="ECO:0000256" key="6">
    <source>
        <dbReference type="RuleBase" id="RU003322"/>
    </source>
</evidence>
<dbReference type="Gene3D" id="3.90.640.10">
    <property type="entry name" value="Actin, Chain A, domain 4"/>
    <property type="match status" value="1"/>
</dbReference>
<dbReference type="Proteomes" id="UP000242637">
    <property type="component" value="Chromosome 1"/>
</dbReference>
<evidence type="ECO:0000256" key="4">
    <source>
        <dbReference type="ARBA" id="ARBA00023016"/>
    </source>
</evidence>
<evidence type="ECO:0000256" key="2">
    <source>
        <dbReference type="ARBA" id="ARBA00022741"/>
    </source>
</evidence>
<dbReference type="InterPro" id="IPR013126">
    <property type="entry name" value="Hsp_70_fam"/>
</dbReference>
<name>A0A239VKR2_9MICO</name>
<dbReference type="SUPFAM" id="SSF53067">
    <property type="entry name" value="Actin-like ATPase domain"/>
    <property type="match status" value="2"/>
</dbReference>
<protein>
    <submittedName>
        <fullName evidence="7">Hsc66</fullName>
    </submittedName>
</protein>
<dbReference type="GeneID" id="63459878"/>
<evidence type="ECO:0000256" key="5">
    <source>
        <dbReference type="ARBA" id="ARBA00023186"/>
    </source>
</evidence>
<accession>A0A239VKR2</accession>
<keyword evidence="4" id="KW-0346">Stress response</keyword>
<dbReference type="InterPro" id="IPR018181">
    <property type="entry name" value="Heat_shock_70_CS"/>
</dbReference>
<proteinExistence type="inferred from homology"/>
<dbReference type="OrthoDB" id="9766019at2"/>
<dbReference type="PRINTS" id="PR00301">
    <property type="entry name" value="HEATSHOCK70"/>
</dbReference>
<dbReference type="InterPro" id="IPR043129">
    <property type="entry name" value="ATPase_NBD"/>
</dbReference>
<organism evidence="7 8">
    <name type="scientific">Dermatophilus congolensis</name>
    <dbReference type="NCBI Taxonomy" id="1863"/>
    <lineage>
        <taxon>Bacteria</taxon>
        <taxon>Bacillati</taxon>
        <taxon>Actinomycetota</taxon>
        <taxon>Actinomycetes</taxon>
        <taxon>Micrococcales</taxon>
        <taxon>Dermatophilaceae</taxon>
        <taxon>Dermatophilus</taxon>
    </lineage>
</organism>
<evidence type="ECO:0000313" key="7">
    <source>
        <dbReference type="EMBL" id="SNV22885.1"/>
    </source>
</evidence>
<keyword evidence="5" id="KW-0143">Chaperone</keyword>
<dbReference type="GO" id="GO:0140662">
    <property type="term" value="F:ATP-dependent protein folding chaperone"/>
    <property type="evidence" value="ECO:0007669"/>
    <property type="project" value="InterPro"/>
</dbReference>
<gene>
    <name evidence="7" type="primary">hscA</name>
    <name evidence="7" type="ORF">SAMEA4475696_01677</name>
</gene>